<keyword evidence="3" id="KW-1185">Reference proteome</keyword>
<dbReference type="PANTHER" id="PTHR13238">
    <property type="entry name" value="PROTEIN C21ORF59"/>
    <property type="match status" value="1"/>
</dbReference>
<dbReference type="EMBL" id="JAMYWD010000002">
    <property type="protein sequence ID" value="KAJ4979217.1"/>
    <property type="molecule type" value="Genomic_DNA"/>
</dbReference>
<organism evidence="2 3">
    <name type="scientific">Protea cynaroides</name>
    <dbReference type="NCBI Taxonomy" id="273540"/>
    <lineage>
        <taxon>Eukaryota</taxon>
        <taxon>Viridiplantae</taxon>
        <taxon>Streptophyta</taxon>
        <taxon>Embryophyta</taxon>
        <taxon>Tracheophyta</taxon>
        <taxon>Spermatophyta</taxon>
        <taxon>Magnoliopsida</taxon>
        <taxon>Proteales</taxon>
        <taxon>Proteaceae</taxon>
        <taxon>Protea</taxon>
    </lineage>
</organism>
<reference evidence="2" key="1">
    <citation type="journal article" date="2023" name="Plant J.">
        <title>The genome of the king protea, Protea cynaroides.</title>
        <authorList>
            <person name="Chang J."/>
            <person name="Duong T.A."/>
            <person name="Schoeman C."/>
            <person name="Ma X."/>
            <person name="Roodt D."/>
            <person name="Barker N."/>
            <person name="Li Z."/>
            <person name="Van de Peer Y."/>
            <person name="Mizrachi E."/>
        </authorList>
    </citation>
    <scope>NUCLEOTIDE SEQUENCE</scope>
    <source>
        <tissue evidence="2">Young leaves</tissue>
    </source>
</reference>
<dbReference type="InterPro" id="IPR021298">
    <property type="entry name" value="CFAP298"/>
</dbReference>
<dbReference type="OrthoDB" id="276065at2759"/>
<comment type="caution">
    <text evidence="2">The sequence shown here is derived from an EMBL/GenBank/DDBJ whole genome shotgun (WGS) entry which is preliminary data.</text>
</comment>
<proteinExistence type="inferred from homology"/>
<sequence>MVRILVKVKHKEDEEEMQFLYDCPSTTGIDEIARTVIEIFNLQIKIQRLALALESRLLQLGIHSNEAAPLMRALSEAKAYASKDQVLHGKLLSPHILRDHIQTIEKQVMLNEAIGLSDLTQLHQFLSDSSTDSVRLQEDSTQLLWAGKELMKSKRLCDYVGNNEKTKLILRLQPYCLSSA</sequence>
<dbReference type="AlphaFoldDB" id="A0A9Q0KYU1"/>
<name>A0A9Q0KYU1_9MAGN</name>
<gene>
    <name evidence="2" type="ORF">NE237_009997</name>
</gene>
<evidence type="ECO:0000313" key="2">
    <source>
        <dbReference type="EMBL" id="KAJ4979217.1"/>
    </source>
</evidence>
<comment type="similarity">
    <text evidence="1">Belongs to the CFAP298 family.</text>
</comment>
<dbReference type="Pfam" id="PF11069">
    <property type="entry name" value="CFAP298"/>
    <property type="match status" value="1"/>
</dbReference>
<evidence type="ECO:0000256" key="1">
    <source>
        <dbReference type="ARBA" id="ARBA00009619"/>
    </source>
</evidence>
<dbReference type="Proteomes" id="UP001141806">
    <property type="component" value="Unassembled WGS sequence"/>
</dbReference>
<protein>
    <submittedName>
        <fullName evidence="2">Uncharacterized protein</fullName>
    </submittedName>
</protein>
<accession>A0A9Q0KYU1</accession>
<dbReference type="PANTHER" id="PTHR13238:SF0">
    <property type="entry name" value="CILIA- AND FLAGELLA-ASSOCIATED PROTEIN 298"/>
    <property type="match status" value="1"/>
</dbReference>
<evidence type="ECO:0000313" key="3">
    <source>
        <dbReference type="Proteomes" id="UP001141806"/>
    </source>
</evidence>